<organism evidence="9 10">
    <name type="scientific">Mesorhizobium waimense</name>
    <dbReference type="NCBI Taxonomy" id="1300307"/>
    <lineage>
        <taxon>Bacteria</taxon>
        <taxon>Pseudomonadati</taxon>
        <taxon>Pseudomonadota</taxon>
        <taxon>Alphaproteobacteria</taxon>
        <taxon>Hyphomicrobiales</taxon>
        <taxon>Phyllobacteriaceae</taxon>
        <taxon>Mesorhizobium</taxon>
    </lineage>
</organism>
<keyword evidence="3" id="KW-1003">Cell membrane</keyword>
<feature type="transmembrane region" description="Helical" evidence="7">
    <location>
        <begin position="438"/>
        <end position="459"/>
    </location>
</feature>
<keyword evidence="4 7" id="KW-0812">Transmembrane</keyword>
<feature type="transmembrane region" description="Helical" evidence="7">
    <location>
        <begin position="296"/>
        <end position="322"/>
    </location>
</feature>
<evidence type="ECO:0000256" key="3">
    <source>
        <dbReference type="ARBA" id="ARBA00022475"/>
    </source>
</evidence>
<dbReference type="CDD" id="cd17321">
    <property type="entry name" value="MFS_MMR_MDR_like"/>
    <property type="match status" value="1"/>
</dbReference>
<evidence type="ECO:0000256" key="7">
    <source>
        <dbReference type="SAM" id="Phobius"/>
    </source>
</evidence>
<feature type="transmembrane region" description="Helical" evidence="7">
    <location>
        <begin position="270"/>
        <end position="290"/>
    </location>
</feature>
<dbReference type="PANTHER" id="PTHR42718">
    <property type="entry name" value="MAJOR FACILITATOR SUPERFAMILY MULTIDRUG TRANSPORTER MFSC"/>
    <property type="match status" value="1"/>
</dbReference>
<sequence>MSTIKTTAGPNKTAILAIILVSYVMIVLDISVVLTGLPKIQQELHFTSAELSWVQSAYTLTFGGLLLIGARAGDILGRRMMLILGLALFTAASLAIGMAQSASWMLAARATQGIGSAILAPSTLALLQTNFSEGPERTRAVSYYSAVAGVAASVGLVMGGVLADWLSWRVGFLVNLPIGIAMIAATFRYVPETERQSGRLDIAGALSSTVGMSALVYGLVRSASAGWGDDLTLAALAVAGVLLVLFIVIQRRAEQPIMPLRLFASPVRSGAYAARMLFLGAMIGFFFFTTQYLQGVIGYSAALTGLAFLPATLVNFAVAMTVPQMSRRFGNGRLLAGGLTLSVIGMAWLSRIAPDASFVSGIALPMMLIGAGQGFALSPLTAAGVSGVGPEDAGAASGVVNVAHQLGNSLGLAVLVAVSAFGAGALDGRDLLVHEVTAALTAGSMMLALALILVLALIVRPRKAIEAGAVA</sequence>
<evidence type="ECO:0000256" key="4">
    <source>
        <dbReference type="ARBA" id="ARBA00022692"/>
    </source>
</evidence>
<evidence type="ECO:0000256" key="5">
    <source>
        <dbReference type="ARBA" id="ARBA00022989"/>
    </source>
</evidence>
<dbReference type="PROSITE" id="PS50850">
    <property type="entry name" value="MFS"/>
    <property type="match status" value="1"/>
</dbReference>
<dbReference type="AlphaFoldDB" id="A0A3A5KET0"/>
<feature type="transmembrane region" description="Helical" evidence="7">
    <location>
        <begin position="82"/>
        <end position="107"/>
    </location>
</feature>
<feature type="transmembrane region" description="Helical" evidence="7">
    <location>
        <begin position="334"/>
        <end position="350"/>
    </location>
</feature>
<dbReference type="GO" id="GO:0005886">
    <property type="term" value="C:plasma membrane"/>
    <property type="evidence" value="ECO:0007669"/>
    <property type="project" value="UniProtKB-SubCell"/>
</dbReference>
<dbReference type="Gene3D" id="1.20.1720.10">
    <property type="entry name" value="Multidrug resistance protein D"/>
    <property type="match status" value="1"/>
</dbReference>
<dbReference type="Proteomes" id="UP000272706">
    <property type="component" value="Unassembled WGS sequence"/>
</dbReference>
<feature type="transmembrane region" description="Helical" evidence="7">
    <location>
        <begin position="113"/>
        <end position="131"/>
    </location>
</feature>
<gene>
    <name evidence="9" type="ORF">D3227_23655</name>
</gene>
<evidence type="ECO:0000259" key="8">
    <source>
        <dbReference type="PROSITE" id="PS50850"/>
    </source>
</evidence>
<dbReference type="RefSeq" id="WP_120016694.1">
    <property type="nucleotide sequence ID" value="NZ_QZWZ01000020.1"/>
</dbReference>
<evidence type="ECO:0000256" key="2">
    <source>
        <dbReference type="ARBA" id="ARBA00022448"/>
    </source>
</evidence>
<feature type="transmembrane region" description="Helical" evidence="7">
    <location>
        <begin position="12"/>
        <end position="33"/>
    </location>
</feature>
<name>A0A3A5KET0_9HYPH</name>
<dbReference type="PANTHER" id="PTHR42718:SF46">
    <property type="entry name" value="BLR6921 PROTEIN"/>
    <property type="match status" value="1"/>
</dbReference>
<reference evidence="9 10" key="1">
    <citation type="submission" date="2018-09" db="EMBL/GenBank/DDBJ databases">
        <title>Mesorhizobium carmichaelinearum sp. nov. isolated from Carmichaelinea spp. root nodules in New Zealand.</title>
        <authorList>
            <person name="De Meyer S.E."/>
        </authorList>
    </citation>
    <scope>NUCLEOTIDE SEQUENCE [LARGE SCALE GENOMIC DNA]</scope>
    <source>
        <strain evidence="9 10">ICMP19557</strain>
    </source>
</reference>
<dbReference type="Gene3D" id="1.20.1250.20">
    <property type="entry name" value="MFS general substrate transporter like domains"/>
    <property type="match status" value="1"/>
</dbReference>
<comment type="subcellular location">
    <subcellularLocation>
        <location evidence="1">Cell membrane</location>
        <topology evidence="1">Multi-pass membrane protein</topology>
    </subcellularLocation>
</comment>
<keyword evidence="2" id="KW-0813">Transport</keyword>
<feature type="transmembrane region" description="Helical" evidence="7">
    <location>
        <begin position="53"/>
        <end position="70"/>
    </location>
</feature>
<dbReference type="EMBL" id="QZWZ01000020">
    <property type="protein sequence ID" value="RJT34286.1"/>
    <property type="molecule type" value="Genomic_DNA"/>
</dbReference>
<feature type="transmembrane region" description="Helical" evidence="7">
    <location>
        <begin position="143"/>
        <end position="166"/>
    </location>
</feature>
<dbReference type="InterPro" id="IPR011701">
    <property type="entry name" value="MFS"/>
</dbReference>
<evidence type="ECO:0000256" key="1">
    <source>
        <dbReference type="ARBA" id="ARBA00004651"/>
    </source>
</evidence>
<dbReference type="SUPFAM" id="SSF103473">
    <property type="entry name" value="MFS general substrate transporter"/>
    <property type="match status" value="1"/>
</dbReference>
<feature type="transmembrane region" description="Helical" evidence="7">
    <location>
        <begin position="202"/>
        <end position="220"/>
    </location>
</feature>
<evidence type="ECO:0000313" key="9">
    <source>
        <dbReference type="EMBL" id="RJT34286.1"/>
    </source>
</evidence>
<keyword evidence="6 7" id="KW-0472">Membrane</keyword>
<feature type="transmembrane region" description="Helical" evidence="7">
    <location>
        <begin position="172"/>
        <end position="190"/>
    </location>
</feature>
<feature type="transmembrane region" description="Helical" evidence="7">
    <location>
        <begin position="406"/>
        <end position="426"/>
    </location>
</feature>
<keyword evidence="10" id="KW-1185">Reference proteome</keyword>
<feature type="domain" description="Major facilitator superfamily (MFS) profile" evidence="8">
    <location>
        <begin position="15"/>
        <end position="462"/>
    </location>
</feature>
<dbReference type="PRINTS" id="PR00762">
    <property type="entry name" value="CLCHANNEL"/>
</dbReference>
<dbReference type="OrthoDB" id="2414439at2"/>
<dbReference type="InterPro" id="IPR020846">
    <property type="entry name" value="MFS_dom"/>
</dbReference>
<dbReference type="InterPro" id="IPR036259">
    <property type="entry name" value="MFS_trans_sf"/>
</dbReference>
<protein>
    <submittedName>
        <fullName evidence="9">MFS transporter</fullName>
    </submittedName>
</protein>
<comment type="caution">
    <text evidence="9">The sequence shown here is derived from an EMBL/GenBank/DDBJ whole genome shotgun (WGS) entry which is preliminary data.</text>
</comment>
<dbReference type="Pfam" id="PF07690">
    <property type="entry name" value="MFS_1"/>
    <property type="match status" value="1"/>
</dbReference>
<evidence type="ECO:0000313" key="10">
    <source>
        <dbReference type="Proteomes" id="UP000272706"/>
    </source>
</evidence>
<feature type="transmembrane region" description="Helical" evidence="7">
    <location>
        <begin position="232"/>
        <end position="249"/>
    </location>
</feature>
<dbReference type="GO" id="GO:0015108">
    <property type="term" value="F:chloride transmembrane transporter activity"/>
    <property type="evidence" value="ECO:0007669"/>
    <property type="project" value="InterPro"/>
</dbReference>
<dbReference type="InterPro" id="IPR001807">
    <property type="entry name" value="ClC"/>
</dbReference>
<proteinExistence type="predicted"/>
<feature type="transmembrane region" description="Helical" evidence="7">
    <location>
        <begin position="362"/>
        <end position="385"/>
    </location>
</feature>
<evidence type="ECO:0000256" key="6">
    <source>
        <dbReference type="ARBA" id="ARBA00023136"/>
    </source>
</evidence>
<keyword evidence="5 7" id="KW-1133">Transmembrane helix</keyword>
<accession>A0A3A5KET0</accession>